<dbReference type="EMBL" id="BJYF01000014">
    <property type="protein sequence ID" value="GEN60273.1"/>
    <property type="molecule type" value="Genomic_DNA"/>
</dbReference>
<protein>
    <submittedName>
        <fullName evidence="2">Uncharacterized protein</fullName>
    </submittedName>
</protein>
<dbReference type="AlphaFoldDB" id="A0A511XBC3"/>
<proteinExistence type="predicted"/>
<sequence length="177" mass="17954">MDFGEDAVADFVFAAVAGLRAVLVAFTLGVSTVSSDTVAADFLVAFFVAEAIFGVFVATSDDLAVTFPRFAGAFAVAAGFAFAGVDAALAATLRPLARGAAISAASLSGASPERTTVSAALAVFRTRGVATVLRVFFTDVSVVLAFKSLSKLSAALGARRSGHAARAPDRVIKAWGT</sequence>
<evidence type="ECO:0000256" key="1">
    <source>
        <dbReference type="SAM" id="Phobius"/>
    </source>
</evidence>
<accession>A0A511XBC3</accession>
<reference evidence="2 3" key="1">
    <citation type="submission" date="2019-07" db="EMBL/GenBank/DDBJ databases">
        <title>Whole genome shotgun sequence of Acetobacter nitrogenifigens NBRC 105050.</title>
        <authorList>
            <person name="Hosoyama A."/>
            <person name="Uohara A."/>
            <person name="Ohji S."/>
            <person name="Ichikawa N."/>
        </authorList>
    </citation>
    <scope>NUCLEOTIDE SEQUENCE [LARGE SCALE GENOMIC DNA]</scope>
    <source>
        <strain evidence="2 3">NBRC 105050</strain>
    </source>
</reference>
<keyword evidence="3" id="KW-1185">Reference proteome</keyword>
<keyword evidence="1" id="KW-0812">Transmembrane</keyword>
<keyword evidence="1" id="KW-1133">Transmembrane helix</keyword>
<organism evidence="2 3">
    <name type="scientific">Acetobacter nitrogenifigens DSM 23921 = NBRC 105050</name>
    <dbReference type="NCBI Taxonomy" id="1120919"/>
    <lineage>
        <taxon>Bacteria</taxon>
        <taxon>Pseudomonadati</taxon>
        <taxon>Pseudomonadota</taxon>
        <taxon>Alphaproteobacteria</taxon>
        <taxon>Acetobacterales</taxon>
        <taxon>Acetobacteraceae</taxon>
        <taxon>Acetobacter</taxon>
    </lineage>
</organism>
<dbReference type="Proteomes" id="UP000321635">
    <property type="component" value="Unassembled WGS sequence"/>
</dbReference>
<feature type="transmembrane region" description="Helical" evidence="1">
    <location>
        <begin position="12"/>
        <end position="31"/>
    </location>
</feature>
<evidence type="ECO:0000313" key="3">
    <source>
        <dbReference type="Proteomes" id="UP000321635"/>
    </source>
</evidence>
<evidence type="ECO:0000313" key="2">
    <source>
        <dbReference type="EMBL" id="GEN60273.1"/>
    </source>
</evidence>
<feature type="transmembrane region" description="Helical" evidence="1">
    <location>
        <begin position="70"/>
        <end position="93"/>
    </location>
</feature>
<feature type="transmembrane region" description="Helical" evidence="1">
    <location>
        <begin position="38"/>
        <end position="58"/>
    </location>
</feature>
<comment type="caution">
    <text evidence="2">The sequence shown here is derived from an EMBL/GenBank/DDBJ whole genome shotgun (WGS) entry which is preliminary data.</text>
</comment>
<keyword evidence="1" id="KW-0472">Membrane</keyword>
<name>A0A511XBC3_9PROT</name>
<gene>
    <name evidence="2" type="ORF">ANI02nite_21570</name>
</gene>